<comment type="caution">
    <text evidence="2">The sequence shown here is derived from an EMBL/GenBank/DDBJ whole genome shotgun (WGS) entry which is preliminary data.</text>
</comment>
<dbReference type="RefSeq" id="WP_248669233.1">
    <property type="nucleotide sequence ID" value="NZ_JALPRX010000109.1"/>
</dbReference>
<protein>
    <submittedName>
        <fullName evidence="2">Tripartite tricarboxylate transporter substrate binding protein</fullName>
    </submittedName>
</protein>
<dbReference type="InterPro" id="IPR042100">
    <property type="entry name" value="Bug_dom1"/>
</dbReference>
<accession>A0A9X1YDN8</accession>
<gene>
    <name evidence="2" type="ORF">M0638_22650</name>
</gene>
<dbReference type="Proteomes" id="UP001139516">
    <property type="component" value="Unassembled WGS sequence"/>
</dbReference>
<dbReference type="PIRSF" id="PIRSF017082">
    <property type="entry name" value="YflP"/>
    <property type="match status" value="1"/>
</dbReference>
<dbReference type="InterPro" id="IPR005064">
    <property type="entry name" value="BUG"/>
</dbReference>
<dbReference type="AlphaFoldDB" id="A0A9X1YDN8"/>
<dbReference type="Pfam" id="PF03401">
    <property type="entry name" value="TctC"/>
    <property type="match status" value="1"/>
</dbReference>
<proteinExistence type="inferred from homology"/>
<keyword evidence="3" id="KW-1185">Reference proteome</keyword>
<comment type="similarity">
    <text evidence="1">Belongs to the UPF0065 (bug) family.</text>
</comment>
<name>A0A9X1YDN8_9PROT</name>
<dbReference type="SUPFAM" id="SSF53850">
    <property type="entry name" value="Periplasmic binding protein-like II"/>
    <property type="match status" value="1"/>
</dbReference>
<dbReference type="Gene3D" id="3.40.190.10">
    <property type="entry name" value="Periplasmic binding protein-like II"/>
    <property type="match status" value="1"/>
</dbReference>
<dbReference type="PANTHER" id="PTHR42928:SF5">
    <property type="entry name" value="BLR1237 PROTEIN"/>
    <property type="match status" value="1"/>
</dbReference>
<sequence length="337" mass="34615">MRRREVLGEVLGGVLAAIAAPLLPGVPRPARAADAATGNWPDRPIRLIVPYAAGGGTDAIARAVAQKAGERLGATIVVDNRPGGAGNLATKQAAEAAPDGYTLLVGNIGPIAVNPSLFRNLTPDPATALAPVTLLAAAPMLILVARDLPVRDLAGLIALARAKPGEITYGSAGNGSANHLAGAYFALRAGIDIQHVPYRGAGPALNDLVAGTLQMMPATLPSSIGLVRDGLVRALAVTSAQRVPSLPAVPTVAEAGVPGYEMSGWYGIMAPARTPPAIIGRLREAVAEALREPALRERILAEGAEPSGDTPEEFGRFIAAERAKWAAVVRDARITVE</sequence>
<evidence type="ECO:0000256" key="1">
    <source>
        <dbReference type="ARBA" id="ARBA00006987"/>
    </source>
</evidence>
<reference evidence="2" key="1">
    <citation type="submission" date="2022-04" db="EMBL/GenBank/DDBJ databases">
        <title>Roseomonas acroporae sp. nov., isolated from coral Acropora digitifera.</title>
        <authorList>
            <person name="Sun H."/>
        </authorList>
    </citation>
    <scope>NUCLEOTIDE SEQUENCE</scope>
    <source>
        <strain evidence="2">NAR14</strain>
    </source>
</reference>
<organism evidence="2 3">
    <name type="scientific">Roseomonas acroporae</name>
    <dbReference type="NCBI Taxonomy" id="2937791"/>
    <lineage>
        <taxon>Bacteria</taxon>
        <taxon>Pseudomonadati</taxon>
        <taxon>Pseudomonadota</taxon>
        <taxon>Alphaproteobacteria</taxon>
        <taxon>Acetobacterales</taxon>
        <taxon>Roseomonadaceae</taxon>
        <taxon>Roseomonas</taxon>
    </lineage>
</organism>
<evidence type="ECO:0000313" key="3">
    <source>
        <dbReference type="Proteomes" id="UP001139516"/>
    </source>
</evidence>
<dbReference type="PANTHER" id="PTHR42928">
    <property type="entry name" value="TRICARBOXYLATE-BINDING PROTEIN"/>
    <property type="match status" value="1"/>
</dbReference>
<dbReference type="Gene3D" id="3.40.190.150">
    <property type="entry name" value="Bordetella uptake gene, domain 1"/>
    <property type="match status" value="1"/>
</dbReference>
<dbReference type="EMBL" id="JALPRX010000109">
    <property type="protein sequence ID" value="MCK8787178.1"/>
    <property type="molecule type" value="Genomic_DNA"/>
</dbReference>
<evidence type="ECO:0000313" key="2">
    <source>
        <dbReference type="EMBL" id="MCK8787178.1"/>
    </source>
</evidence>
<dbReference type="CDD" id="cd13578">
    <property type="entry name" value="PBP2_Bug27"/>
    <property type="match status" value="1"/>
</dbReference>